<dbReference type="GO" id="GO:0008270">
    <property type="term" value="F:zinc ion binding"/>
    <property type="evidence" value="ECO:0007669"/>
    <property type="project" value="InterPro"/>
</dbReference>
<keyword evidence="1" id="KW-0479">Metal-binding</keyword>
<dbReference type="GO" id="GO:0000981">
    <property type="term" value="F:DNA-binding transcription factor activity, RNA polymerase II-specific"/>
    <property type="evidence" value="ECO:0007669"/>
    <property type="project" value="InterPro"/>
</dbReference>
<dbReference type="EMBL" id="FWEW01000500">
    <property type="protein sequence ID" value="SLM35072.1"/>
    <property type="molecule type" value="Genomic_DNA"/>
</dbReference>
<feature type="compositionally biased region" description="Low complexity" evidence="10">
    <location>
        <begin position="637"/>
        <end position="647"/>
    </location>
</feature>
<dbReference type="FunFam" id="4.10.240.10:FF:000004">
    <property type="entry name" value="Xylanolytic transcriptional activator XlnR"/>
    <property type="match status" value="1"/>
</dbReference>
<keyword evidence="9" id="KW-0175">Coiled coil</keyword>
<evidence type="ECO:0000256" key="5">
    <source>
        <dbReference type="ARBA" id="ARBA00023159"/>
    </source>
</evidence>
<dbReference type="PANTHER" id="PTHR47663:SF1">
    <property type="entry name" value="XYLANOLYTIC TRANSCRIPTIONAL ACTIVATOR XLNR-RELATED"/>
    <property type="match status" value="1"/>
</dbReference>
<accession>A0A1W5CWC2</accession>
<dbReference type="InterPro" id="IPR036864">
    <property type="entry name" value="Zn2-C6_fun-type_DNA-bd_sf"/>
</dbReference>
<name>A0A1W5CWC2_9LECA</name>
<evidence type="ECO:0000256" key="8">
    <source>
        <dbReference type="ARBA" id="ARBA00037990"/>
    </source>
</evidence>
<keyword evidence="5" id="KW-0010">Activator</keyword>
<feature type="region of interest" description="Disordered" evidence="10">
    <location>
        <begin position="795"/>
        <end position="821"/>
    </location>
</feature>
<dbReference type="Gene3D" id="4.10.240.10">
    <property type="entry name" value="Zn(2)-C6 fungal-type DNA-binding domain"/>
    <property type="match status" value="1"/>
</dbReference>
<evidence type="ECO:0000256" key="1">
    <source>
        <dbReference type="ARBA" id="ARBA00022723"/>
    </source>
</evidence>
<feature type="compositionally biased region" description="Polar residues" evidence="10">
    <location>
        <begin position="177"/>
        <end position="203"/>
    </location>
</feature>
<evidence type="ECO:0000256" key="2">
    <source>
        <dbReference type="ARBA" id="ARBA00022833"/>
    </source>
</evidence>
<dbReference type="Pfam" id="PF00172">
    <property type="entry name" value="Zn_clus"/>
    <property type="match status" value="1"/>
</dbReference>
<dbReference type="PROSITE" id="PS50048">
    <property type="entry name" value="ZN2_CY6_FUNGAL_2"/>
    <property type="match status" value="1"/>
</dbReference>
<dbReference type="InterPro" id="IPR007219">
    <property type="entry name" value="XnlR_reg_dom"/>
</dbReference>
<keyword evidence="13" id="KW-1185">Reference proteome</keyword>
<feature type="region of interest" description="Disordered" evidence="10">
    <location>
        <begin position="602"/>
        <end position="652"/>
    </location>
</feature>
<dbReference type="CDD" id="cd12148">
    <property type="entry name" value="fungal_TF_MHR"/>
    <property type="match status" value="1"/>
</dbReference>
<dbReference type="CDD" id="cd00067">
    <property type="entry name" value="GAL4"/>
    <property type="match status" value="1"/>
</dbReference>
<comment type="similarity">
    <text evidence="8">Belongs to the xlnR/xlr1 family.</text>
</comment>
<dbReference type="InterPro" id="IPR001138">
    <property type="entry name" value="Zn2Cys6_DnaBD"/>
</dbReference>
<feature type="domain" description="Zn(2)-C6 fungal-type" evidence="11">
    <location>
        <begin position="116"/>
        <end position="145"/>
    </location>
</feature>
<feature type="compositionally biased region" description="Low complexity" evidence="10">
    <location>
        <begin position="707"/>
        <end position="718"/>
    </location>
</feature>
<dbReference type="SMART" id="SM00066">
    <property type="entry name" value="GAL4"/>
    <property type="match status" value="1"/>
</dbReference>
<evidence type="ECO:0000259" key="11">
    <source>
        <dbReference type="PROSITE" id="PS50048"/>
    </source>
</evidence>
<keyword evidence="7" id="KW-0539">Nucleus</keyword>
<reference evidence="13" key="1">
    <citation type="submission" date="2017-03" db="EMBL/GenBank/DDBJ databases">
        <authorList>
            <person name="Sharma R."/>
            <person name="Thines M."/>
        </authorList>
    </citation>
    <scope>NUCLEOTIDE SEQUENCE [LARGE SCALE GENOMIC DNA]</scope>
</reference>
<feature type="region of interest" description="Disordered" evidence="10">
    <location>
        <begin position="703"/>
        <end position="723"/>
    </location>
</feature>
<keyword evidence="3" id="KW-0805">Transcription regulation</keyword>
<feature type="region of interest" description="Disordered" evidence="10">
    <location>
        <begin position="56"/>
        <end position="110"/>
    </location>
</feature>
<sequence length="1008" mass="109414">MLSTTPHQYAPAFDSTSTEANVISWNGHAAPQRLSTSGLDTLAQGSQYALEQLQQTSMAGRHSTPALKSPIRSRHHPYDENGNNPAHGGHNSLDMEHRGDGKSGAAGPVRRRISRACDQCNQLRTKCDGKNPCAHCVEFDLACEYIRERKKRGKASRKDLAQQQAAAAASGRPISPTGYSSDGPSPTRSNQNPDYQGETQSSKPELPPPPVSAARSASMSSGPLRSTGMMGGVSNLARANSIGTAQDVEQNVPTDQHLHKMTKRPFPSDHRQSQPPRGDLGHSPTPISLNGFGLMHDYDRPGMHGMTPLGGAHMMHNGAPSNQMPPNMASQSGYHSYGDAPYSMMSPQEHPGPPGTFRFGGTGESPLTGFMGTSPAVGSPGWLSLPSPSGGTYQPQNLLHPTNTLRYPVLQPLLPHISSVLPVSLACDLVDFYFTSSSSAHMHPRSPYVTGYVFRKRSFLHPTKPRTRSPALLASMLWLAAQTSDAPFLTSTPSARGRVCQKLLELTVGFLKPLIHGPSSGEISPNYGVNTVINGVALGGLGVAMSGGEPLNAEGGSPRAIDDVATYIHLATVVSASEYKAASLRWWNAAWSLARELKLGRELPPDSPHAQNADHPHGDDADADGEVDLDVTPSAFPNGNNPAANPPCSVTEEEREERRRIWWLLYIQDRHLALCYNKPLCLMDAECDGLLQPMDDTVWQAGEFDSSESNTSTNPSSPRYRHRGPNFECTGHSIFGYFLPLMAILGEIVDLNHARQHPRVGLGFRSADEWDKQAAEIRQQLENYGRSLKDFEARFTTNPGGGINDSNDAESNNPDAAIPSVKSAHSHASSARIMSETVIQTKIVAAYGTHVMHVLHILLTGKWDPISLLDDNDLWISSQSFISATGHAVSAAEAINDILEYDPDLSFMPYFFGIYLLQGSFLLLLIADKLQGEASPAVVKACESIVRAHEACVVTLNTEYQRNFRKVMRSALAQVRGRVPEDFGEQQLRRREVLALYRWTGDGTGLAL</sequence>
<feature type="compositionally biased region" description="Low complexity" evidence="10">
    <location>
        <begin position="212"/>
        <end position="223"/>
    </location>
</feature>
<keyword evidence="4" id="KW-0238">DNA-binding</keyword>
<feature type="region of interest" description="Disordered" evidence="10">
    <location>
        <begin position="249"/>
        <end position="288"/>
    </location>
</feature>
<dbReference type="GO" id="GO:0003677">
    <property type="term" value="F:DNA binding"/>
    <property type="evidence" value="ECO:0007669"/>
    <property type="project" value="UniProtKB-KW"/>
</dbReference>
<dbReference type="Pfam" id="PF04082">
    <property type="entry name" value="Fungal_trans"/>
    <property type="match status" value="1"/>
</dbReference>
<evidence type="ECO:0000256" key="3">
    <source>
        <dbReference type="ARBA" id="ARBA00023015"/>
    </source>
</evidence>
<keyword evidence="6" id="KW-0804">Transcription</keyword>
<keyword evidence="2" id="KW-0862">Zinc</keyword>
<dbReference type="AlphaFoldDB" id="A0A1W5CWC2"/>
<dbReference type="SMART" id="SM00906">
    <property type="entry name" value="Fungal_trans"/>
    <property type="match status" value="1"/>
</dbReference>
<dbReference type="GO" id="GO:0006351">
    <property type="term" value="P:DNA-templated transcription"/>
    <property type="evidence" value="ECO:0007669"/>
    <property type="project" value="InterPro"/>
</dbReference>
<evidence type="ECO:0000256" key="7">
    <source>
        <dbReference type="ARBA" id="ARBA00023242"/>
    </source>
</evidence>
<dbReference type="Proteomes" id="UP000192927">
    <property type="component" value="Unassembled WGS sequence"/>
</dbReference>
<feature type="coiled-coil region" evidence="9">
    <location>
        <begin position="767"/>
        <end position="794"/>
    </location>
</feature>
<protein>
    <submittedName>
        <fullName evidence="12">C6 transcription</fullName>
    </submittedName>
</protein>
<dbReference type="InterPro" id="IPR051439">
    <property type="entry name" value="XlnR/Xlr1"/>
</dbReference>
<organism evidence="12 13">
    <name type="scientific">Lasallia pustulata</name>
    <dbReference type="NCBI Taxonomy" id="136370"/>
    <lineage>
        <taxon>Eukaryota</taxon>
        <taxon>Fungi</taxon>
        <taxon>Dikarya</taxon>
        <taxon>Ascomycota</taxon>
        <taxon>Pezizomycotina</taxon>
        <taxon>Lecanoromycetes</taxon>
        <taxon>OSLEUM clade</taxon>
        <taxon>Umbilicariomycetidae</taxon>
        <taxon>Umbilicariales</taxon>
        <taxon>Umbilicariaceae</taxon>
        <taxon>Lasallia</taxon>
    </lineage>
</organism>
<evidence type="ECO:0000313" key="12">
    <source>
        <dbReference type="EMBL" id="SLM35072.1"/>
    </source>
</evidence>
<evidence type="ECO:0000256" key="4">
    <source>
        <dbReference type="ARBA" id="ARBA00023125"/>
    </source>
</evidence>
<dbReference type="PANTHER" id="PTHR47663">
    <property type="entry name" value="XYLANOLYTIC TRANSCRIPTIONAL ACTIVATOR XLNR-RELATED"/>
    <property type="match status" value="1"/>
</dbReference>
<evidence type="ECO:0000256" key="6">
    <source>
        <dbReference type="ARBA" id="ARBA00023163"/>
    </source>
</evidence>
<dbReference type="SUPFAM" id="SSF57701">
    <property type="entry name" value="Zn2/Cys6 DNA-binding domain"/>
    <property type="match status" value="1"/>
</dbReference>
<evidence type="ECO:0000256" key="9">
    <source>
        <dbReference type="SAM" id="Coils"/>
    </source>
</evidence>
<evidence type="ECO:0000313" key="13">
    <source>
        <dbReference type="Proteomes" id="UP000192927"/>
    </source>
</evidence>
<evidence type="ECO:0000256" key="10">
    <source>
        <dbReference type="SAM" id="MobiDB-lite"/>
    </source>
</evidence>
<proteinExistence type="inferred from homology"/>
<feature type="region of interest" description="Disordered" evidence="10">
    <location>
        <begin position="154"/>
        <end position="232"/>
    </location>
</feature>
<feature type="compositionally biased region" description="Polar residues" evidence="10">
    <location>
        <begin position="804"/>
        <end position="814"/>
    </location>
</feature>